<evidence type="ECO:0000313" key="2">
    <source>
        <dbReference type="Proteomes" id="UP000680815"/>
    </source>
</evidence>
<evidence type="ECO:0000313" key="1">
    <source>
        <dbReference type="EMBL" id="MBP0463921.1"/>
    </source>
</evidence>
<evidence type="ECO:0008006" key="3">
    <source>
        <dbReference type="Google" id="ProtNLM"/>
    </source>
</evidence>
<accession>A0ABS4ARE6</accession>
<organism evidence="1 2">
    <name type="scientific">Roseomonas nitratireducens</name>
    <dbReference type="NCBI Taxonomy" id="2820810"/>
    <lineage>
        <taxon>Bacteria</taxon>
        <taxon>Pseudomonadati</taxon>
        <taxon>Pseudomonadota</taxon>
        <taxon>Alphaproteobacteria</taxon>
        <taxon>Acetobacterales</taxon>
        <taxon>Roseomonadaceae</taxon>
        <taxon>Roseomonas</taxon>
    </lineage>
</organism>
<dbReference type="RefSeq" id="WP_209351290.1">
    <property type="nucleotide sequence ID" value="NZ_JAGIYZ010000006.1"/>
</dbReference>
<dbReference type="Proteomes" id="UP000680815">
    <property type="component" value="Unassembled WGS sequence"/>
</dbReference>
<protein>
    <recommendedName>
        <fullName evidence="3">Peptidoglycan binding-like domain-containing protein</fullName>
    </recommendedName>
</protein>
<comment type="caution">
    <text evidence="1">The sequence shown here is derived from an EMBL/GenBank/DDBJ whole genome shotgun (WGS) entry which is preliminary data.</text>
</comment>
<reference evidence="1 2" key="1">
    <citation type="submission" date="2021-03" db="EMBL/GenBank/DDBJ databases">
        <authorList>
            <person name="So Y."/>
        </authorList>
    </citation>
    <scope>NUCLEOTIDE SEQUENCE [LARGE SCALE GENOMIC DNA]</scope>
    <source>
        <strain evidence="1 2">PWR1</strain>
    </source>
</reference>
<sequence>MRISRAVVTVSRSREGSSGMAYVDVVGFGAGEAALFNIEQSVGANGVNERGDVRLVQYLLRAYYGSRAGGLAMDGWGGPATNAWISTFQKDMAALGNKVLVDGRFDRAFGSTSSVSRTVYAIYLLNLHVARHNPAAYAALPTVVAMNPNPRGNPYNQTLFQLIRIRDVVMIKRTDDKFEFIYKDGTVLEAYCTSKSAGLAINNRMIESGDHYVRMPDGSFKNIMKLLDWTQISPSLPSS</sequence>
<gene>
    <name evidence="1" type="ORF">J5Y09_08365</name>
</gene>
<keyword evidence="2" id="KW-1185">Reference proteome</keyword>
<name>A0ABS4ARE6_9PROT</name>
<proteinExistence type="predicted"/>
<dbReference type="EMBL" id="JAGIYZ010000006">
    <property type="protein sequence ID" value="MBP0463921.1"/>
    <property type="molecule type" value="Genomic_DNA"/>
</dbReference>